<evidence type="ECO:0000313" key="2">
    <source>
        <dbReference type="EMBL" id="SHO48731.1"/>
    </source>
</evidence>
<keyword evidence="3" id="KW-1185">Reference proteome</keyword>
<dbReference type="InterPro" id="IPR007809">
    <property type="entry name" value="FlgN-like"/>
</dbReference>
<dbReference type="OrthoDB" id="2049621at2"/>
<evidence type="ECO:0000256" key="1">
    <source>
        <dbReference type="ARBA" id="ARBA00022795"/>
    </source>
</evidence>
<dbReference type="EMBL" id="FRFD01000005">
    <property type="protein sequence ID" value="SHO48731.1"/>
    <property type="molecule type" value="Genomic_DNA"/>
</dbReference>
<dbReference type="AlphaFoldDB" id="A0A1M7Y833"/>
<proteinExistence type="predicted"/>
<gene>
    <name evidence="2" type="ORF">SAMN02745217_02009</name>
</gene>
<dbReference type="Gene3D" id="1.20.58.300">
    <property type="entry name" value="FlgN-like"/>
    <property type="match status" value="1"/>
</dbReference>
<dbReference type="GO" id="GO:0044780">
    <property type="term" value="P:bacterial-type flagellum assembly"/>
    <property type="evidence" value="ECO:0007669"/>
    <property type="project" value="InterPro"/>
</dbReference>
<dbReference type="Proteomes" id="UP000184612">
    <property type="component" value="Unassembled WGS sequence"/>
</dbReference>
<dbReference type="STRING" id="1121345.SAMN02745217_02009"/>
<organism evidence="2 3">
    <name type="scientific">Anaerocolumna xylanovorans DSM 12503</name>
    <dbReference type="NCBI Taxonomy" id="1121345"/>
    <lineage>
        <taxon>Bacteria</taxon>
        <taxon>Bacillati</taxon>
        <taxon>Bacillota</taxon>
        <taxon>Clostridia</taxon>
        <taxon>Lachnospirales</taxon>
        <taxon>Lachnospiraceae</taxon>
        <taxon>Anaerocolumna</taxon>
    </lineage>
</organism>
<name>A0A1M7Y833_9FIRM</name>
<sequence length="171" mass="19526">MASLIEELITTLSQECEIYQELLPMAREKTQVIVKNDLKSLQEVTEKEQILADRISGMEKKREEIIKNIGIVVSKDPRAINIRTVIQMMEKQPVEKNKLIEIHDTLKRTVQNLAQINNHNKSLIQQSLEMIEFNMNFIQSARTSPGNNSYNKGAAQVDMLSAQPGMFDAKQ</sequence>
<accession>A0A1M7Y833</accession>
<dbReference type="InterPro" id="IPR036679">
    <property type="entry name" value="FlgN-like_sf"/>
</dbReference>
<dbReference type="RefSeq" id="WP_084558583.1">
    <property type="nucleotide sequence ID" value="NZ_FRFD01000005.1"/>
</dbReference>
<dbReference type="SUPFAM" id="SSF140566">
    <property type="entry name" value="FlgN-like"/>
    <property type="match status" value="1"/>
</dbReference>
<evidence type="ECO:0000313" key="3">
    <source>
        <dbReference type="Proteomes" id="UP000184612"/>
    </source>
</evidence>
<dbReference type="Pfam" id="PF05130">
    <property type="entry name" value="FlgN"/>
    <property type="match status" value="1"/>
</dbReference>
<reference evidence="2 3" key="1">
    <citation type="submission" date="2016-12" db="EMBL/GenBank/DDBJ databases">
        <authorList>
            <person name="Song W.-J."/>
            <person name="Kurnit D.M."/>
        </authorList>
    </citation>
    <scope>NUCLEOTIDE SEQUENCE [LARGE SCALE GENOMIC DNA]</scope>
    <source>
        <strain evidence="2 3">DSM 12503</strain>
    </source>
</reference>
<protein>
    <submittedName>
        <fullName evidence="2">FlgN protein</fullName>
    </submittedName>
</protein>
<keyword evidence="1" id="KW-1005">Bacterial flagellum biogenesis</keyword>